<dbReference type="Proteomes" id="UP001196413">
    <property type="component" value="Unassembled WGS sequence"/>
</dbReference>
<feature type="coiled-coil region" evidence="1">
    <location>
        <begin position="72"/>
        <end position="159"/>
    </location>
</feature>
<organism evidence="2 3">
    <name type="scientific">Parelaphostrongylus tenuis</name>
    <name type="common">Meningeal worm</name>
    <dbReference type="NCBI Taxonomy" id="148309"/>
    <lineage>
        <taxon>Eukaryota</taxon>
        <taxon>Metazoa</taxon>
        <taxon>Ecdysozoa</taxon>
        <taxon>Nematoda</taxon>
        <taxon>Chromadorea</taxon>
        <taxon>Rhabditida</taxon>
        <taxon>Rhabditina</taxon>
        <taxon>Rhabditomorpha</taxon>
        <taxon>Strongyloidea</taxon>
        <taxon>Metastrongylidae</taxon>
        <taxon>Parelaphostrongylus</taxon>
    </lineage>
</organism>
<evidence type="ECO:0000313" key="2">
    <source>
        <dbReference type="EMBL" id="KAJ1365024.1"/>
    </source>
</evidence>
<evidence type="ECO:0000256" key="1">
    <source>
        <dbReference type="SAM" id="Coils"/>
    </source>
</evidence>
<dbReference type="AlphaFoldDB" id="A0AAD5ND96"/>
<name>A0AAD5ND96_PARTN</name>
<sequence>MIRRDVRDIDDDDDGPSEATIKLTAKMDEKFRRAFPLRGEAALRRPRPIAPPTLSQISKRLNFDDSLGATSATNSKVKLVELNEEVDSLKRRLNNAHNDIQRLKLSENSEKKRSEHLQMEIVQLKKEKEMVKQSSSVKLDEVKREVEEVALSRDRWREAATCFYRYFQSTKARLTLAEKEMLSRGLLNEDLRRAIVTHVPQLIQHLWRQYYVESVPEPHRSVTASLSLGGDQSLLFSQSESVLNNTLANASTDYGKDERIQRLGLENSRLRDRKNVLQYKNSISYLDMQAQDHS</sequence>
<gene>
    <name evidence="2" type="ORF">KIN20_025232</name>
</gene>
<accession>A0AAD5ND96</accession>
<evidence type="ECO:0000313" key="3">
    <source>
        <dbReference type="Proteomes" id="UP001196413"/>
    </source>
</evidence>
<protein>
    <submittedName>
        <fullName evidence="2">Uncharacterized protein</fullName>
    </submittedName>
</protein>
<dbReference type="EMBL" id="JAHQIW010005150">
    <property type="protein sequence ID" value="KAJ1365024.1"/>
    <property type="molecule type" value="Genomic_DNA"/>
</dbReference>
<proteinExistence type="predicted"/>
<keyword evidence="1" id="KW-0175">Coiled coil</keyword>
<comment type="caution">
    <text evidence="2">The sequence shown here is derived from an EMBL/GenBank/DDBJ whole genome shotgun (WGS) entry which is preliminary data.</text>
</comment>
<keyword evidence="3" id="KW-1185">Reference proteome</keyword>
<reference evidence="2" key="1">
    <citation type="submission" date="2021-06" db="EMBL/GenBank/DDBJ databases">
        <title>Parelaphostrongylus tenuis whole genome reference sequence.</title>
        <authorList>
            <person name="Garwood T.J."/>
            <person name="Larsen P.A."/>
            <person name="Fountain-Jones N.M."/>
            <person name="Garbe J.R."/>
            <person name="Macchietto M.G."/>
            <person name="Kania S.A."/>
            <person name="Gerhold R.W."/>
            <person name="Richards J.E."/>
            <person name="Wolf T.M."/>
        </authorList>
    </citation>
    <scope>NUCLEOTIDE SEQUENCE</scope>
    <source>
        <strain evidence="2">MNPRO001-30</strain>
        <tissue evidence="2">Meninges</tissue>
    </source>
</reference>